<evidence type="ECO:0000256" key="5">
    <source>
        <dbReference type="ARBA" id="ARBA00022927"/>
    </source>
</evidence>
<dbReference type="InterPro" id="IPR011989">
    <property type="entry name" value="ARM-like"/>
</dbReference>
<dbReference type="EMBL" id="JAZGQO010000007">
    <property type="protein sequence ID" value="KAK6182480.1"/>
    <property type="molecule type" value="Genomic_DNA"/>
</dbReference>
<dbReference type="PROSITE" id="PS50077">
    <property type="entry name" value="HEAT_REPEAT"/>
    <property type="match status" value="2"/>
</dbReference>
<dbReference type="AlphaFoldDB" id="A0AAN8JVE1"/>
<organism evidence="7 8">
    <name type="scientific">Patella caerulea</name>
    <name type="common">Rayed Mediterranean limpet</name>
    <dbReference type="NCBI Taxonomy" id="87958"/>
    <lineage>
        <taxon>Eukaryota</taxon>
        <taxon>Metazoa</taxon>
        <taxon>Spiralia</taxon>
        <taxon>Lophotrochozoa</taxon>
        <taxon>Mollusca</taxon>
        <taxon>Gastropoda</taxon>
        <taxon>Patellogastropoda</taxon>
        <taxon>Patelloidea</taxon>
        <taxon>Patellidae</taxon>
        <taxon>Patella</taxon>
    </lineage>
</organism>
<accession>A0AAN8JVE1</accession>
<comment type="subcellular location">
    <subcellularLocation>
        <location evidence="1">Cytoplasm</location>
    </subcellularLocation>
</comment>
<dbReference type="GO" id="GO:0005737">
    <property type="term" value="C:cytoplasm"/>
    <property type="evidence" value="ECO:0007669"/>
    <property type="project" value="UniProtKB-SubCell"/>
</dbReference>
<feature type="repeat" description="HEAT" evidence="6">
    <location>
        <begin position="83"/>
        <end position="121"/>
    </location>
</feature>
<gene>
    <name evidence="7" type="ORF">SNE40_010161</name>
</gene>
<evidence type="ECO:0000256" key="6">
    <source>
        <dbReference type="PROSITE-ProRule" id="PRU00103"/>
    </source>
</evidence>
<dbReference type="GO" id="GO:0006606">
    <property type="term" value="P:protein import into nucleus"/>
    <property type="evidence" value="ECO:0007669"/>
    <property type="project" value="InterPro"/>
</dbReference>
<comment type="caution">
    <text evidence="7">The sequence shown here is derived from an EMBL/GenBank/DDBJ whole genome shotgun (WGS) entry which is preliminary data.</text>
</comment>
<dbReference type="InterPro" id="IPR040122">
    <property type="entry name" value="Importin_beta"/>
</dbReference>
<dbReference type="Gene3D" id="1.25.10.10">
    <property type="entry name" value="Leucine-rich Repeat Variant"/>
    <property type="match status" value="2"/>
</dbReference>
<evidence type="ECO:0000256" key="3">
    <source>
        <dbReference type="ARBA" id="ARBA00022490"/>
    </source>
</evidence>
<evidence type="ECO:0000256" key="4">
    <source>
        <dbReference type="ARBA" id="ARBA00022737"/>
    </source>
</evidence>
<dbReference type="Proteomes" id="UP001347796">
    <property type="component" value="Unassembled WGS sequence"/>
</dbReference>
<evidence type="ECO:0000256" key="1">
    <source>
        <dbReference type="ARBA" id="ARBA00004496"/>
    </source>
</evidence>
<dbReference type="SUPFAM" id="SSF48371">
    <property type="entry name" value="ARM repeat"/>
    <property type="match status" value="1"/>
</dbReference>
<keyword evidence="8" id="KW-1185">Reference proteome</keyword>
<proteinExistence type="predicted"/>
<dbReference type="InterPro" id="IPR016024">
    <property type="entry name" value="ARM-type_fold"/>
</dbReference>
<keyword evidence="5" id="KW-0653">Protein transport</keyword>
<keyword evidence="3" id="KW-0963">Cytoplasm</keyword>
<dbReference type="InterPro" id="IPR021133">
    <property type="entry name" value="HEAT_type_2"/>
</dbReference>
<sequence>MADKVLERLCNTAKIERDRGCVELEKYLSEAEASEVREFEEKLLNILTNSSSPWESKHGALMGSKSILVNNNKHCSDGFSKDIREKAVLLLEDEEFRVRIAAGEIIGALCKKIGTDVYKETKVKILDGIKTNLERQTLSDETTDKLADKLAPGGLLPAESSESSSEYYLLTKQQNSITDAAQIFHDTAGWKSLETWMKCLQNVIEGCGYGFNEFVDQDLLDLVFSSLTHTNRFVRETGYYVCSSLVGCGFNDTVSDSERGQHLEGNAIYQHGEQFADYLGRGLSDNWSQVRLAGSVATRRFLTSLPSDEAREKFYPILLPRMCLNRYYVAEGVRIYSQDTWKQITHGEGRNLVERHISSVVEYYIEQSDADNHAVREAACACIAELGLKADKSVVSPHISKLLEALLICFNDDSWPVRDAACVACGNFVLCFPDESRGSMPALYPLFFNNLQDNIASVRQGAAIALANVVKAYGEESSEIILNKVKEGLEGVEKQPANTEKYGDLDKGPATYGVVKRLRDNDMDLHTDNQMYSCGSLAPKMGRGNRSGGCMDHKFRKPSEPWELADGCINLLSELSTISSLSKSICQLLPTLSKAVSHQDYTQHVSLLETFCKQLPCIAKGLGKRPFKMYLEMFLDSLFQSLRSDNILTANAANECLNQLSNFIGPSIFRGRVELYNSKYLEQLDRSLPPHAPM</sequence>
<reference evidence="7 8" key="1">
    <citation type="submission" date="2024-01" db="EMBL/GenBank/DDBJ databases">
        <title>The genome of the rayed Mediterranean limpet Patella caerulea (Linnaeus, 1758).</title>
        <authorList>
            <person name="Anh-Thu Weber A."/>
            <person name="Halstead-Nussloch G."/>
        </authorList>
    </citation>
    <scope>NUCLEOTIDE SEQUENCE [LARGE SCALE GENOMIC DNA]</scope>
    <source>
        <strain evidence="7">AATW-2023a</strain>
        <tissue evidence="7">Whole specimen</tissue>
    </source>
</reference>
<evidence type="ECO:0000313" key="8">
    <source>
        <dbReference type="Proteomes" id="UP001347796"/>
    </source>
</evidence>
<name>A0AAN8JVE1_PATCE</name>
<evidence type="ECO:0000313" key="7">
    <source>
        <dbReference type="EMBL" id="KAK6182480.1"/>
    </source>
</evidence>
<feature type="repeat" description="HEAT" evidence="6">
    <location>
        <begin position="443"/>
        <end position="479"/>
    </location>
</feature>
<dbReference type="PANTHER" id="PTHR10527">
    <property type="entry name" value="IMPORTIN BETA"/>
    <property type="match status" value="1"/>
</dbReference>
<keyword evidence="2" id="KW-0813">Transport</keyword>
<dbReference type="Pfam" id="PF13513">
    <property type="entry name" value="HEAT_EZ"/>
    <property type="match status" value="1"/>
</dbReference>
<evidence type="ECO:0000256" key="2">
    <source>
        <dbReference type="ARBA" id="ARBA00022448"/>
    </source>
</evidence>
<protein>
    <submittedName>
        <fullName evidence="7">Uncharacterized protein</fullName>
    </submittedName>
</protein>
<keyword evidence="4" id="KW-0677">Repeat</keyword>